<keyword evidence="3" id="KW-0809">Transit peptide</keyword>
<dbReference type="InterPro" id="IPR008949">
    <property type="entry name" value="Isoprenoid_synthase_dom_sf"/>
</dbReference>
<keyword evidence="7" id="KW-0830">Ubiquinone</keyword>
<evidence type="ECO:0000256" key="6">
    <source>
        <dbReference type="ARBA" id="ARBA00038273"/>
    </source>
</evidence>
<dbReference type="PANTHER" id="PTHR21181:SF13">
    <property type="entry name" value="NADH DEHYDROGENASE (UBIQUINONE) COMPLEX I, ASSEMBLY FACTOR 6"/>
    <property type="match status" value="1"/>
</dbReference>
<dbReference type="EMBL" id="SWLB01000021">
    <property type="protein sequence ID" value="KAF3324803.1"/>
    <property type="molecule type" value="Genomic_DNA"/>
</dbReference>
<evidence type="ECO:0000256" key="2">
    <source>
        <dbReference type="ARBA" id="ARBA00022792"/>
    </source>
</evidence>
<accession>A0A833QSX9</accession>
<dbReference type="FunFam" id="1.10.600.10:FF:000022">
    <property type="entry name" value="NADH dehydrogenase complex assembly factor 6-like protein"/>
    <property type="match status" value="1"/>
</dbReference>
<dbReference type="AlphaFoldDB" id="A0A833QSX9"/>
<dbReference type="OrthoDB" id="10252354at2759"/>
<keyword evidence="8" id="KW-1185">Reference proteome</keyword>
<keyword evidence="5" id="KW-0472">Membrane</keyword>
<comment type="caution">
    <text evidence="7">The sequence shown here is derived from an EMBL/GenBank/DDBJ whole genome shotgun (WGS) entry which is preliminary data.</text>
</comment>
<dbReference type="SUPFAM" id="SSF48576">
    <property type="entry name" value="Terpenoid synthases"/>
    <property type="match status" value="1"/>
</dbReference>
<dbReference type="Gene3D" id="1.10.600.10">
    <property type="entry name" value="Farnesyl Diphosphate Synthase"/>
    <property type="match status" value="1"/>
</dbReference>
<dbReference type="GO" id="GO:0005743">
    <property type="term" value="C:mitochondrial inner membrane"/>
    <property type="evidence" value="ECO:0007669"/>
    <property type="project" value="UniProtKB-SubCell"/>
</dbReference>
<comment type="subcellular location">
    <subcellularLocation>
        <location evidence="1">Mitochondrion inner membrane</location>
    </subcellularLocation>
</comment>
<organism evidence="7 8">
    <name type="scientific">Carex littledalei</name>
    <dbReference type="NCBI Taxonomy" id="544730"/>
    <lineage>
        <taxon>Eukaryota</taxon>
        <taxon>Viridiplantae</taxon>
        <taxon>Streptophyta</taxon>
        <taxon>Embryophyta</taxon>
        <taxon>Tracheophyta</taxon>
        <taxon>Spermatophyta</taxon>
        <taxon>Magnoliopsida</taxon>
        <taxon>Liliopsida</taxon>
        <taxon>Poales</taxon>
        <taxon>Cyperaceae</taxon>
        <taxon>Cyperoideae</taxon>
        <taxon>Cariceae</taxon>
        <taxon>Carex</taxon>
        <taxon>Carex subgen. Euthyceras</taxon>
    </lineage>
</organism>
<proteinExistence type="inferred from homology"/>
<evidence type="ECO:0000313" key="7">
    <source>
        <dbReference type="EMBL" id="KAF3324803.1"/>
    </source>
</evidence>
<dbReference type="GO" id="GO:0032981">
    <property type="term" value="P:mitochondrial respiratory chain complex I assembly"/>
    <property type="evidence" value="ECO:0007669"/>
    <property type="project" value="TreeGrafter"/>
</dbReference>
<evidence type="ECO:0000256" key="4">
    <source>
        <dbReference type="ARBA" id="ARBA00023128"/>
    </source>
</evidence>
<protein>
    <submittedName>
        <fullName evidence="7">NADH dehydrogenase (Ubiquinone) complex I, assembly factor 6</fullName>
    </submittedName>
</protein>
<dbReference type="GO" id="GO:0010287">
    <property type="term" value="C:plastoglobule"/>
    <property type="evidence" value="ECO:0007669"/>
    <property type="project" value="UniProtKB-ARBA"/>
</dbReference>
<dbReference type="PANTHER" id="PTHR21181">
    <property type="match status" value="1"/>
</dbReference>
<keyword evidence="4" id="KW-0496">Mitochondrion</keyword>
<evidence type="ECO:0000256" key="3">
    <source>
        <dbReference type="ARBA" id="ARBA00022946"/>
    </source>
</evidence>
<dbReference type="InterPro" id="IPR002060">
    <property type="entry name" value="Squ/phyt_synthse"/>
</dbReference>
<evidence type="ECO:0000313" key="8">
    <source>
        <dbReference type="Proteomes" id="UP000623129"/>
    </source>
</evidence>
<keyword evidence="2" id="KW-0999">Mitochondrion inner membrane</keyword>
<gene>
    <name evidence="7" type="ORF">FCM35_KLT10960</name>
</gene>
<comment type="similarity">
    <text evidence="6">Belongs to the NDUFAF6 family.</text>
</comment>
<name>A0A833QSX9_9POAL</name>
<reference evidence="7" key="1">
    <citation type="submission" date="2020-01" db="EMBL/GenBank/DDBJ databases">
        <title>Genome sequence of Kobresia littledalei, the first chromosome-level genome in the family Cyperaceae.</title>
        <authorList>
            <person name="Qu G."/>
        </authorList>
    </citation>
    <scope>NUCLEOTIDE SEQUENCE</scope>
    <source>
        <strain evidence="7">C.B.Clarke</strain>
        <tissue evidence="7">Leaf</tissue>
    </source>
</reference>
<dbReference type="Proteomes" id="UP000623129">
    <property type="component" value="Unassembled WGS sequence"/>
</dbReference>
<sequence>MNGGISKSLKASFSYCVQQVRTYDYHHYICLLHLPHATRKAAFALRAFNIETSRARDLATDPKTGLMRLLWWQEALNRIHSGKLIEHPVAQSLSWVISNHKISKHWLKRSLDARITDANRDEGFIPQSISEMEKYAEDTQSTLLYLMLQANGVQSTVADHAASHIGKASGLVLLLKSIPHHLNRYGKILYLPADVADKHGLLVKEGEWGEIRVGTSEMGPGGKLADAVFEVASIASAHLRKARDLSGTVPGDANRVLLPAVPAQVALDELEKRRFDVFDSRLSKGVFGGSPLLYQLKLAWHAWRNKY</sequence>
<evidence type="ECO:0000256" key="5">
    <source>
        <dbReference type="ARBA" id="ARBA00023136"/>
    </source>
</evidence>
<evidence type="ECO:0000256" key="1">
    <source>
        <dbReference type="ARBA" id="ARBA00004273"/>
    </source>
</evidence>
<dbReference type="Pfam" id="PF00494">
    <property type="entry name" value="SQS_PSY"/>
    <property type="match status" value="1"/>
</dbReference>